<proteinExistence type="predicted"/>
<sequence length="219" mass="25069">MATKRTFSEAETLEQYRVALENVTTQTEIATIMAEFGYDETTLTEGKNLLTKTREAFDFNKKEDDETSEAYNDFATQKENLAKTYSLHRKKAKVIFRKDPTTLSKLALTGSLPTAYIKWLEVVKKFYTVVTNDTDIQTKLLRLKITIEEVNNTTQQITNLELARATYLQEKGESQDATKAKDKAFSEIDDWMSEFYAVAKIALEDNPQLLESIGKFVRS</sequence>
<dbReference type="EMBL" id="JAIWJY010000002">
    <property type="protein sequence ID" value="MDE1205939.1"/>
    <property type="molecule type" value="Genomic_DNA"/>
</dbReference>
<organism evidence="1 2">
    <name type="scientific">Tenacibaculum larymnensis</name>
    <dbReference type="NCBI Taxonomy" id="2878201"/>
    <lineage>
        <taxon>Bacteria</taxon>
        <taxon>Pseudomonadati</taxon>
        <taxon>Bacteroidota</taxon>
        <taxon>Flavobacteriia</taxon>
        <taxon>Flavobacteriales</taxon>
        <taxon>Flavobacteriaceae</taxon>
        <taxon>Tenacibaculum</taxon>
    </lineage>
</organism>
<comment type="caution">
    <text evidence="1">The sequence shown here is derived from an EMBL/GenBank/DDBJ whole genome shotgun (WGS) entry which is preliminary data.</text>
</comment>
<protein>
    <submittedName>
        <fullName evidence="1">Uncharacterized protein</fullName>
    </submittedName>
</protein>
<dbReference type="RefSeq" id="WP_274639269.1">
    <property type="nucleotide sequence ID" value="NZ_JAIWJY010000002.1"/>
</dbReference>
<reference evidence="1" key="1">
    <citation type="submission" date="2021-09" db="EMBL/GenBank/DDBJ databases">
        <authorList>
            <person name="Smyrli M."/>
        </authorList>
    </citation>
    <scope>NUCLEOTIDE SEQUENCE</scope>
    <source>
        <strain evidence="1">LAR25</strain>
    </source>
</reference>
<keyword evidence="2" id="KW-1185">Reference proteome</keyword>
<name>A0A9X4EL20_9FLAO</name>
<dbReference type="AlphaFoldDB" id="A0A9X4EL20"/>
<accession>A0A9X4EL20</accession>
<gene>
    <name evidence="1" type="ORF">LCI24_03940</name>
</gene>
<dbReference type="Proteomes" id="UP001149303">
    <property type="component" value="Unassembled WGS sequence"/>
</dbReference>
<evidence type="ECO:0000313" key="1">
    <source>
        <dbReference type="EMBL" id="MDE1205939.1"/>
    </source>
</evidence>
<evidence type="ECO:0000313" key="2">
    <source>
        <dbReference type="Proteomes" id="UP001149303"/>
    </source>
</evidence>